<feature type="binding site" evidence="10">
    <location>
        <position position="289"/>
    </location>
    <ligand>
        <name>Zn(2+)</name>
        <dbReference type="ChEBI" id="CHEBI:29105"/>
    </ligand>
</feature>
<keyword evidence="1 10" id="KW-0963">Cytoplasm</keyword>
<dbReference type="NCBIfam" id="TIGR00157">
    <property type="entry name" value="ribosome small subunit-dependent GTPase A"/>
    <property type="match status" value="1"/>
</dbReference>
<dbReference type="EMBL" id="JAEKJZ010000001">
    <property type="protein sequence ID" value="MBN9670236.1"/>
    <property type="molecule type" value="Genomic_DNA"/>
</dbReference>
<evidence type="ECO:0000256" key="8">
    <source>
        <dbReference type="ARBA" id="ARBA00022884"/>
    </source>
</evidence>
<evidence type="ECO:0000256" key="3">
    <source>
        <dbReference type="ARBA" id="ARBA00022723"/>
    </source>
</evidence>
<evidence type="ECO:0000256" key="9">
    <source>
        <dbReference type="ARBA" id="ARBA00023134"/>
    </source>
</evidence>
<evidence type="ECO:0000313" key="14">
    <source>
        <dbReference type="Proteomes" id="UP000664096"/>
    </source>
</evidence>
<comment type="caution">
    <text evidence="13">The sequence shown here is derived from an EMBL/GenBank/DDBJ whole genome shotgun (WGS) entry which is preliminary data.</text>
</comment>
<keyword evidence="4 10" id="KW-0699">rRNA-binding</keyword>
<protein>
    <recommendedName>
        <fullName evidence="10">Small ribosomal subunit biogenesis GTPase RsgA</fullName>
        <ecNumber evidence="10">3.6.1.-</ecNumber>
    </recommendedName>
</protein>
<dbReference type="Pfam" id="PF03193">
    <property type="entry name" value="RsgA_GTPase"/>
    <property type="match status" value="1"/>
</dbReference>
<dbReference type="GO" id="GO:0046872">
    <property type="term" value="F:metal ion binding"/>
    <property type="evidence" value="ECO:0007669"/>
    <property type="project" value="UniProtKB-KW"/>
</dbReference>
<comment type="cofactor">
    <cofactor evidence="10">
        <name>Zn(2+)</name>
        <dbReference type="ChEBI" id="CHEBI:29105"/>
    </cofactor>
    <text evidence="10">Binds 1 zinc ion per subunit.</text>
</comment>
<dbReference type="PANTHER" id="PTHR32120:SF10">
    <property type="entry name" value="SMALL RIBOSOMAL SUBUNIT BIOGENESIS GTPASE RSGA"/>
    <property type="match status" value="1"/>
</dbReference>
<comment type="subunit">
    <text evidence="10">Monomer. Associates with 30S ribosomal subunit, binds 16S rRNA.</text>
</comment>
<feature type="binding site" evidence="10">
    <location>
        <position position="294"/>
    </location>
    <ligand>
        <name>Zn(2+)</name>
        <dbReference type="ChEBI" id="CHEBI:29105"/>
    </ligand>
</feature>
<dbReference type="GO" id="GO:0005737">
    <property type="term" value="C:cytoplasm"/>
    <property type="evidence" value="ECO:0007669"/>
    <property type="project" value="UniProtKB-SubCell"/>
</dbReference>
<dbReference type="GO" id="GO:0003924">
    <property type="term" value="F:GTPase activity"/>
    <property type="evidence" value="ECO:0007669"/>
    <property type="project" value="UniProtKB-UniRule"/>
</dbReference>
<dbReference type="Gene3D" id="1.10.40.50">
    <property type="entry name" value="Probable gtpase engc, domain 3"/>
    <property type="match status" value="1"/>
</dbReference>
<reference evidence="13" key="1">
    <citation type="submission" date="2020-12" db="EMBL/GenBank/DDBJ databases">
        <title>Oil enriched cultivation method for isolating marine PHA-producing bacteria.</title>
        <authorList>
            <person name="Zheng W."/>
            <person name="Yu S."/>
            <person name="Huang Y."/>
        </authorList>
    </citation>
    <scope>NUCLEOTIDE SEQUENCE</scope>
    <source>
        <strain evidence="13">SY-2-12</strain>
    </source>
</reference>
<evidence type="ECO:0000313" key="13">
    <source>
        <dbReference type="EMBL" id="MBN9670236.1"/>
    </source>
</evidence>
<dbReference type="InterPro" id="IPR027417">
    <property type="entry name" value="P-loop_NTPase"/>
</dbReference>
<dbReference type="PROSITE" id="PS50936">
    <property type="entry name" value="ENGC_GTPASE"/>
    <property type="match status" value="1"/>
</dbReference>
<comment type="function">
    <text evidence="10">One of several proteins that assist in the late maturation steps of the functional core of the 30S ribosomal subunit. Helps release RbfA from mature subunits. May play a role in the assembly of ribosomal proteins into the subunit. Circularly permuted GTPase that catalyzes slow GTP hydrolysis, GTPase activity is stimulated by the 30S ribosomal subunit.</text>
</comment>
<feature type="domain" description="EngC GTPase" evidence="11">
    <location>
        <begin position="117"/>
        <end position="264"/>
    </location>
</feature>
<organism evidence="13 14">
    <name type="scientific">Roseibium aggregatum</name>
    <dbReference type="NCBI Taxonomy" id="187304"/>
    <lineage>
        <taxon>Bacteria</taxon>
        <taxon>Pseudomonadati</taxon>
        <taxon>Pseudomonadota</taxon>
        <taxon>Alphaproteobacteria</taxon>
        <taxon>Hyphomicrobiales</taxon>
        <taxon>Stappiaceae</taxon>
        <taxon>Roseibium</taxon>
    </lineage>
</organism>
<name>A0A939ECH6_9HYPH</name>
<dbReference type="PROSITE" id="PS51721">
    <property type="entry name" value="G_CP"/>
    <property type="match status" value="1"/>
</dbReference>
<dbReference type="EC" id="3.6.1.-" evidence="10"/>
<dbReference type="HAMAP" id="MF_01820">
    <property type="entry name" value="GTPase_RsgA"/>
    <property type="match status" value="1"/>
</dbReference>
<dbReference type="Gene3D" id="3.40.50.300">
    <property type="entry name" value="P-loop containing nucleotide triphosphate hydrolases"/>
    <property type="match status" value="1"/>
</dbReference>
<feature type="domain" description="CP-type G" evidence="12">
    <location>
        <begin position="109"/>
        <end position="266"/>
    </location>
</feature>
<dbReference type="PANTHER" id="PTHR32120">
    <property type="entry name" value="SMALL RIBOSOMAL SUBUNIT BIOGENESIS GTPASE RSGA"/>
    <property type="match status" value="1"/>
</dbReference>
<sequence length="360" mass="40157">MTRDYSQLFPAQSGVYASRQELSVLNALGWQPYFSQQIDINELVLTPPVRVVEVHRNALHVHGDGIDEMLPPRHDATVGDWLLLDRDNLKSSRVLARKSLMKRRAPGTDRQEQFIAANIDTAFIVSSCNQDFKVARLERYAAVAFEANITPVIVLTKTDMISDPQGYIEAAETVSELIDVVALDAKSNEPKLKLAEWCKPGATVAFLGSSGVGKSTLANALLETHSIATQSIREDDAKGRHTTTRRQLHTMPNRCLILDTPGMRELQLTDAAAGIEDLFADIGELSESCRFRNCKHETEPGCGVLKAIETGDLNPARLARWRKLKAEDAFNSTSLLERKEKDKAFGKMVRNFKKQNDKRK</sequence>
<dbReference type="GO" id="GO:0005525">
    <property type="term" value="F:GTP binding"/>
    <property type="evidence" value="ECO:0007669"/>
    <property type="project" value="UniProtKB-UniRule"/>
</dbReference>
<dbReference type="GO" id="GO:0042274">
    <property type="term" value="P:ribosomal small subunit biogenesis"/>
    <property type="evidence" value="ECO:0007669"/>
    <property type="project" value="UniProtKB-UniRule"/>
</dbReference>
<evidence type="ECO:0000256" key="1">
    <source>
        <dbReference type="ARBA" id="ARBA00022490"/>
    </source>
</evidence>
<keyword evidence="8 10" id="KW-0694">RNA-binding</keyword>
<keyword evidence="5 10" id="KW-0547">Nucleotide-binding</keyword>
<evidence type="ECO:0000256" key="2">
    <source>
        <dbReference type="ARBA" id="ARBA00022517"/>
    </source>
</evidence>
<evidence type="ECO:0000256" key="10">
    <source>
        <dbReference type="HAMAP-Rule" id="MF_01820"/>
    </source>
</evidence>
<feature type="binding site" evidence="10">
    <location>
        <position position="296"/>
    </location>
    <ligand>
        <name>Zn(2+)</name>
        <dbReference type="ChEBI" id="CHEBI:29105"/>
    </ligand>
</feature>
<keyword evidence="6 10" id="KW-0378">Hydrolase</keyword>
<keyword evidence="2 10" id="KW-0690">Ribosome biogenesis</keyword>
<evidence type="ECO:0000259" key="11">
    <source>
        <dbReference type="PROSITE" id="PS50936"/>
    </source>
</evidence>
<dbReference type="RefSeq" id="WP_207139736.1">
    <property type="nucleotide sequence ID" value="NZ_JAEKJZ010000001.1"/>
</dbReference>
<dbReference type="InterPro" id="IPR004881">
    <property type="entry name" value="Ribosome_biogen_GTPase_RsgA"/>
</dbReference>
<comment type="similarity">
    <text evidence="10">Belongs to the TRAFAC class YlqF/YawG GTPase family. RsgA subfamily.</text>
</comment>
<gene>
    <name evidence="10 13" type="primary">rsgA</name>
    <name evidence="13" type="ORF">JF539_07790</name>
</gene>
<dbReference type="AlphaFoldDB" id="A0A939ECH6"/>
<feature type="binding site" evidence="10">
    <location>
        <begin position="208"/>
        <end position="216"/>
    </location>
    <ligand>
        <name>GTP</name>
        <dbReference type="ChEBI" id="CHEBI:37565"/>
    </ligand>
</feature>
<dbReference type="Proteomes" id="UP000664096">
    <property type="component" value="Unassembled WGS sequence"/>
</dbReference>
<proteinExistence type="inferred from homology"/>
<keyword evidence="7 10" id="KW-0862">Zinc</keyword>
<evidence type="ECO:0000256" key="7">
    <source>
        <dbReference type="ARBA" id="ARBA00022833"/>
    </source>
</evidence>
<feature type="binding site" evidence="10">
    <location>
        <position position="302"/>
    </location>
    <ligand>
        <name>Zn(2+)</name>
        <dbReference type="ChEBI" id="CHEBI:29105"/>
    </ligand>
</feature>
<dbReference type="InterPro" id="IPR010914">
    <property type="entry name" value="RsgA_GTPase_dom"/>
</dbReference>
<dbReference type="GO" id="GO:0019843">
    <property type="term" value="F:rRNA binding"/>
    <property type="evidence" value="ECO:0007669"/>
    <property type="project" value="UniProtKB-KW"/>
</dbReference>
<dbReference type="InterPro" id="IPR030378">
    <property type="entry name" value="G_CP_dom"/>
</dbReference>
<dbReference type="SUPFAM" id="SSF52540">
    <property type="entry name" value="P-loop containing nucleoside triphosphate hydrolases"/>
    <property type="match status" value="1"/>
</dbReference>
<comment type="subcellular location">
    <subcellularLocation>
        <location evidence="10">Cytoplasm</location>
    </subcellularLocation>
</comment>
<evidence type="ECO:0000256" key="4">
    <source>
        <dbReference type="ARBA" id="ARBA00022730"/>
    </source>
</evidence>
<dbReference type="CDD" id="cd01854">
    <property type="entry name" value="YjeQ_EngC"/>
    <property type="match status" value="1"/>
</dbReference>
<keyword evidence="3 10" id="KW-0479">Metal-binding</keyword>
<accession>A0A939ECH6</accession>
<keyword evidence="9 10" id="KW-0342">GTP-binding</keyword>
<evidence type="ECO:0000259" key="12">
    <source>
        <dbReference type="PROSITE" id="PS51721"/>
    </source>
</evidence>
<evidence type="ECO:0000256" key="5">
    <source>
        <dbReference type="ARBA" id="ARBA00022741"/>
    </source>
</evidence>
<feature type="binding site" evidence="10">
    <location>
        <begin position="156"/>
        <end position="159"/>
    </location>
    <ligand>
        <name>GTP</name>
        <dbReference type="ChEBI" id="CHEBI:37565"/>
    </ligand>
</feature>
<evidence type="ECO:0000256" key="6">
    <source>
        <dbReference type="ARBA" id="ARBA00022801"/>
    </source>
</evidence>